<dbReference type="NCBIfam" id="NF004675">
    <property type="entry name" value="PRK06019.1-1"/>
    <property type="match status" value="1"/>
</dbReference>
<feature type="binding site" evidence="8">
    <location>
        <position position="193"/>
    </location>
    <ligand>
        <name>ATP</name>
        <dbReference type="ChEBI" id="CHEBI:30616"/>
    </ligand>
</feature>
<feature type="binding site" evidence="8">
    <location>
        <position position="107"/>
    </location>
    <ligand>
        <name>ATP</name>
        <dbReference type="ChEBI" id="CHEBI:30616"/>
    </ligand>
</feature>
<evidence type="ECO:0000256" key="1">
    <source>
        <dbReference type="ARBA" id="ARBA00001936"/>
    </source>
</evidence>
<evidence type="ECO:0000256" key="2">
    <source>
        <dbReference type="ARBA" id="ARBA00001946"/>
    </source>
</evidence>
<dbReference type="Pfam" id="PF17769">
    <property type="entry name" value="PurK_C"/>
    <property type="match status" value="1"/>
</dbReference>
<gene>
    <name evidence="12" type="primary">purK_1</name>
    <name evidence="8 9" type="synonym">purK</name>
    <name evidence="11" type="ORF">IV50_GL000091</name>
    <name evidence="12" type="ORF">NCTC13645_01102</name>
</gene>
<evidence type="ECO:0000256" key="6">
    <source>
        <dbReference type="ARBA" id="ARBA00022840"/>
    </source>
</evidence>
<dbReference type="InterPro" id="IPR016185">
    <property type="entry name" value="PreATP-grasp_dom_sf"/>
</dbReference>
<dbReference type="InterPro" id="IPR011054">
    <property type="entry name" value="Rudment_hybrid_motif"/>
</dbReference>
<dbReference type="STRING" id="1629.IV50_GL000091"/>
<dbReference type="GO" id="GO:0034028">
    <property type="term" value="F:5-(carboxyamino)imidazole ribonucleotide synthase activity"/>
    <property type="evidence" value="ECO:0007669"/>
    <property type="project" value="UniProtKB-UniRule"/>
</dbReference>
<sequence length="375" mass="40998">MTKPILPPATIGIIGGGQLGQMMALAAKPMGYRVIVLDPTPNAPAGQVADEQVIASYNDAAALTDLARRVDVLTYEFENVDLATLETLGTLTPLPQGTELLATTKNRLSEKRFLQSLNLPVTEFAEVKNVADLDAAVQQVKLPAILKTVEGGYDGHGQWDIPDREALAELVAHWDNDIEETLILEHRIDFDYEVSVMVTTDGTDTTRVWPITVNEHHKHILRSSLADGQQSTHLQAIVTDIAQKIAQAFNLKGVLGIEMFVKGDAIYINELTPRPHNSGHYSIEGTNVSQFEGHIRSIAGLPIPEITLAAPSMMLNLLGETLDKAREALVDHPEWHFHDYGKADIKPLRKMGHITVTGTEAINALKAWGMSNGAY</sequence>
<dbReference type="Proteomes" id="UP000254621">
    <property type="component" value="Unassembled WGS sequence"/>
</dbReference>
<keyword evidence="3 8" id="KW-0436">Ligase</keyword>
<dbReference type="HAMAP" id="MF_01928">
    <property type="entry name" value="PurK"/>
    <property type="match status" value="1"/>
</dbReference>
<comment type="pathway">
    <text evidence="8 9">Purine metabolism; IMP biosynthesis via de novo pathway; 5-amino-1-(5-phospho-D-ribosyl)imidazole-4-carboxylate from 5-amino-1-(5-phospho-D-ribosyl)imidazole (N5-CAIR route): step 1/2.</text>
</comment>
<dbReference type="PROSITE" id="PS50975">
    <property type="entry name" value="ATP_GRASP"/>
    <property type="match status" value="1"/>
</dbReference>
<keyword evidence="13" id="KW-1185">Reference proteome</keyword>
<evidence type="ECO:0000256" key="4">
    <source>
        <dbReference type="ARBA" id="ARBA00022741"/>
    </source>
</evidence>
<evidence type="ECO:0000256" key="5">
    <source>
        <dbReference type="ARBA" id="ARBA00022755"/>
    </source>
</evidence>
<name>A0A0R2H9K1_WEIVI</name>
<reference evidence="11 13" key="1">
    <citation type="journal article" date="2015" name="Genome Announc.">
        <title>Expanding the biotechnology potential of lactobacilli through comparative genomics of 213 strains and associated genera.</title>
        <authorList>
            <person name="Sun Z."/>
            <person name="Harris H.M."/>
            <person name="McCann A."/>
            <person name="Guo C."/>
            <person name="Argimon S."/>
            <person name="Zhang W."/>
            <person name="Yang X."/>
            <person name="Jeffery I.B."/>
            <person name="Cooney J.C."/>
            <person name="Kagawa T.F."/>
            <person name="Liu W."/>
            <person name="Song Y."/>
            <person name="Salvetti E."/>
            <person name="Wrobel A."/>
            <person name="Rasinkangas P."/>
            <person name="Parkhill J."/>
            <person name="Rea M.C."/>
            <person name="O'Sullivan O."/>
            <person name="Ritari J."/>
            <person name="Douillard F.P."/>
            <person name="Paul Ross R."/>
            <person name="Yang R."/>
            <person name="Briner A.E."/>
            <person name="Felis G.E."/>
            <person name="de Vos W.M."/>
            <person name="Barrangou R."/>
            <person name="Klaenhammer T.R."/>
            <person name="Caufield P.W."/>
            <person name="Cui Y."/>
            <person name="Zhang H."/>
            <person name="O'Toole P.W."/>
        </authorList>
    </citation>
    <scope>NUCLEOTIDE SEQUENCE [LARGE SCALE GENOMIC DNA]</scope>
    <source>
        <strain evidence="11 13">DSM 20410</strain>
    </source>
</reference>
<comment type="subunit">
    <text evidence="8 9">Homodimer.</text>
</comment>
<feature type="binding site" evidence="8">
    <location>
        <begin position="269"/>
        <end position="270"/>
    </location>
    <ligand>
        <name>ATP</name>
        <dbReference type="ChEBI" id="CHEBI:30616"/>
    </ligand>
</feature>
<dbReference type="GO" id="GO:0005524">
    <property type="term" value="F:ATP binding"/>
    <property type="evidence" value="ECO:0007669"/>
    <property type="project" value="UniProtKB-UniRule"/>
</dbReference>
<evidence type="ECO:0000313" key="14">
    <source>
        <dbReference type="Proteomes" id="UP000254621"/>
    </source>
</evidence>
<feature type="binding site" evidence="8">
    <location>
        <position position="216"/>
    </location>
    <ligand>
        <name>ATP</name>
        <dbReference type="ChEBI" id="CHEBI:30616"/>
    </ligand>
</feature>
<reference evidence="12 14" key="2">
    <citation type="submission" date="2018-06" db="EMBL/GenBank/DDBJ databases">
        <authorList>
            <consortium name="Pathogen Informatics"/>
            <person name="Doyle S."/>
        </authorList>
    </citation>
    <scope>NUCLEOTIDE SEQUENCE [LARGE SCALE GENOMIC DNA]</scope>
    <source>
        <strain evidence="12 14">NCTC13645</strain>
    </source>
</reference>
<dbReference type="Pfam" id="PF02222">
    <property type="entry name" value="ATP-grasp"/>
    <property type="match status" value="1"/>
</dbReference>
<keyword evidence="7" id="KW-0464">Manganese</keyword>
<dbReference type="InterPro" id="IPR011761">
    <property type="entry name" value="ATP-grasp"/>
</dbReference>
<evidence type="ECO:0000313" key="12">
    <source>
        <dbReference type="EMBL" id="SUP58853.1"/>
    </source>
</evidence>
<dbReference type="GO" id="GO:0046872">
    <property type="term" value="F:metal ion binding"/>
    <property type="evidence" value="ECO:0007669"/>
    <property type="project" value="InterPro"/>
</dbReference>
<dbReference type="Gene3D" id="3.30.1490.20">
    <property type="entry name" value="ATP-grasp fold, A domain"/>
    <property type="match status" value="1"/>
</dbReference>
<feature type="domain" description="ATP-grasp" evidence="10">
    <location>
        <begin position="111"/>
        <end position="299"/>
    </location>
</feature>
<dbReference type="PATRIC" id="fig|1629.5.peg.94"/>
<comment type="cofactor">
    <cofactor evidence="2">
        <name>Mg(2+)</name>
        <dbReference type="ChEBI" id="CHEBI:18420"/>
    </cofactor>
</comment>
<dbReference type="EMBL" id="JQBM01000001">
    <property type="protein sequence ID" value="KRN46828.1"/>
    <property type="molecule type" value="Genomic_DNA"/>
</dbReference>
<proteinExistence type="inferred from homology"/>
<dbReference type="EMBL" id="UHIV01000004">
    <property type="protein sequence ID" value="SUP58853.1"/>
    <property type="molecule type" value="Genomic_DNA"/>
</dbReference>
<keyword evidence="5 8" id="KW-0658">Purine biosynthesis</keyword>
<dbReference type="Gene3D" id="3.40.50.20">
    <property type="match status" value="1"/>
</dbReference>
<dbReference type="SUPFAM" id="SSF52440">
    <property type="entry name" value="PreATP-grasp domain"/>
    <property type="match status" value="1"/>
</dbReference>
<evidence type="ECO:0000259" key="10">
    <source>
        <dbReference type="PROSITE" id="PS50975"/>
    </source>
</evidence>
<dbReference type="PANTHER" id="PTHR11609">
    <property type="entry name" value="PURINE BIOSYNTHESIS PROTEIN 6/7, PUR6/7"/>
    <property type="match status" value="1"/>
</dbReference>
<dbReference type="Pfam" id="PF22660">
    <property type="entry name" value="RS_preATP-grasp-like"/>
    <property type="match status" value="1"/>
</dbReference>
<feature type="binding site" evidence="8">
    <location>
        <position position="147"/>
    </location>
    <ligand>
        <name>ATP</name>
        <dbReference type="ChEBI" id="CHEBI:30616"/>
    </ligand>
</feature>
<comment type="catalytic activity">
    <reaction evidence="8 9">
        <text>5-amino-1-(5-phospho-beta-D-ribosyl)imidazole + hydrogencarbonate + ATP = 5-carboxyamino-1-(5-phospho-D-ribosyl)imidazole + ADP + phosphate + 2 H(+)</text>
        <dbReference type="Rhea" id="RHEA:19317"/>
        <dbReference type="ChEBI" id="CHEBI:15378"/>
        <dbReference type="ChEBI" id="CHEBI:17544"/>
        <dbReference type="ChEBI" id="CHEBI:30616"/>
        <dbReference type="ChEBI" id="CHEBI:43474"/>
        <dbReference type="ChEBI" id="CHEBI:58730"/>
        <dbReference type="ChEBI" id="CHEBI:137981"/>
        <dbReference type="ChEBI" id="CHEBI:456216"/>
        <dbReference type="EC" id="6.3.4.18"/>
    </reaction>
</comment>
<dbReference type="SUPFAM" id="SSF51246">
    <property type="entry name" value="Rudiment single hybrid motif"/>
    <property type="match status" value="1"/>
</dbReference>
<feature type="binding site" evidence="8">
    <location>
        <begin position="152"/>
        <end position="158"/>
    </location>
    <ligand>
        <name>ATP</name>
        <dbReference type="ChEBI" id="CHEBI:30616"/>
    </ligand>
</feature>
<dbReference type="RefSeq" id="WP_057743505.1">
    <property type="nucleotide sequence ID" value="NZ_JQBM01000001.1"/>
</dbReference>
<accession>A0A0R2H9K1</accession>
<dbReference type="UniPathway" id="UPA00074">
    <property type="reaction ID" value="UER00942"/>
</dbReference>
<dbReference type="InterPro" id="IPR005875">
    <property type="entry name" value="PurK"/>
</dbReference>
<comment type="function">
    <text evidence="8">Catalyzes the ATP-dependent conversion of 5-aminoimidazole ribonucleotide (AIR) and HCO(3)(-) to N5-carboxyaminoimidazole ribonucleotide (N5-CAIR).</text>
</comment>
<evidence type="ECO:0000256" key="9">
    <source>
        <dbReference type="RuleBase" id="RU361200"/>
    </source>
</evidence>
<dbReference type="GO" id="GO:0006189">
    <property type="term" value="P:'de novo' IMP biosynthetic process"/>
    <property type="evidence" value="ECO:0007669"/>
    <property type="project" value="UniProtKB-UniRule"/>
</dbReference>
<protein>
    <recommendedName>
        <fullName evidence="8 9">N5-carboxyaminoimidazole ribonucleotide synthase</fullName>
        <shortName evidence="8 9">N5-CAIR synthase</shortName>
        <ecNumber evidence="8 9">6.3.4.18</ecNumber>
    </recommendedName>
    <alternativeName>
        <fullName evidence="8 9">5-(carboxyamino)imidazole ribonucleotide synthetase</fullName>
    </alternativeName>
</protein>
<dbReference type="Gene3D" id="3.30.470.20">
    <property type="entry name" value="ATP-grasp fold, B domain"/>
    <property type="match status" value="1"/>
</dbReference>
<dbReference type="GO" id="GO:0004638">
    <property type="term" value="F:phosphoribosylaminoimidazole carboxylase activity"/>
    <property type="evidence" value="ECO:0007669"/>
    <property type="project" value="InterPro"/>
</dbReference>
<dbReference type="GO" id="GO:0005829">
    <property type="term" value="C:cytosol"/>
    <property type="evidence" value="ECO:0007669"/>
    <property type="project" value="TreeGrafter"/>
</dbReference>
<dbReference type="NCBIfam" id="TIGR01161">
    <property type="entry name" value="purK"/>
    <property type="match status" value="1"/>
</dbReference>
<dbReference type="AlphaFoldDB" id="A0A0R2H9K1"/>
<dbReference type="InterPro" id="IPR054350">
    <property type="entry name" value="PurT/PurK_preATP-grasp"/>
</dbReference>
<dbReference type="InterPro" id="IPR040686">
    <property type="entry name" value="PurK_C"/>
</dbReference>
<dbReference type="InterPro" id="IPR013815">
    <property type="entry name" value="ATP_grasp_subdomain_1"/>
</dbReference>
<evidence type="ECO:0000313" key="13">
    <source>
        <dbReference type="Proteomes" id="UP000051992"/>
    </source>
</evidence>
<evidence type="ECO:0000256" key="7">
    <source>
        <dbReference type="ARBA" id="ARBA00023211"/>
    </source>
</evidence>
<dbReference type="Proteomes" id="UP000051992">
    <property type="component" value="Unassembled WGS sequence"/>
</dbReference>
<evidence type="ECO:0000313" key="11">
    <source>
        <dbReference type="EMBL" id="KRN46828.1"/>
    </source>
</evidence>
<comment type="similarity">
    <text evidence="8 9">Belongs to the PurK/PurT family.</text>
</comment>
<dbReference type="FunFam" id="3.40.50.20:FF:000016">
    <property type="entry name" value="N5-carboxyaminoimidazole ribonucleotide synthase"/>
    <property type="match status" value="1"/>
</dbReference>
<dbReference type="NCBIfam" id="NF004679">
    <property type="entry name" value="PRK06019.1-5"/>
    <property type="match status" value="1"/>
</dbReference>
<dbReference type="InterPro" id="IPR003135">
    <property type="entry name" value="ATP-grasp_carboxylate-amine"/>
</dbReference>
<evidence type="ECO:0000256" key="3">
    <source>
        <dbReference type="ARBA" id="ARBA00022598"/>
    </source>
</evidence>
<comment type="cofactor">
    <cofactor evidence="1">
        <name>Mn(2+)</name>
        <dbReference type="ChEBI" id="CHEBI:29035"/>
    </cofactor>
</comment>
<organism evidence="11 13">
    <name type="scientific">Weissella viridescens</name>
    <name type="common">Lactobacillus viridescens</name>
    <dbReference type="NCBI Taxonomy" id="1629"/>
    <lineage>
        <taxon>Bacteria</taxon>
        <taxon>Bacillati</taxon>
        <taxon>Bacillota</taxon>
        <taxon>Bacilli</taxon>
        <taxon>Lactobacillales</taxon>
        <taxon>Lactobacillaceae</taxon>
        <taxon>Weissella</taxon>
    </lineage>
</organism>
<dbReference type="PANTHER" id="PTHR11609:SF5">
    <property type="entry name" value="PHOSPHORIBOSYLAMINOIMIDAZOLE CARBOXYLASE"/>
    <property type="match status" value="1"/>
</dbReference>
<dbReference type="SUPFAM" id="SSF56059">
    <property type="entry name" value="Glutathione synthetase ATP-binding domain-like"/>
    <property type="match status" value="1"/>
</dbReference>
<evidence type="ECO:0000256" key="8">
    <source>
        <dbReference type="HAMAP-Rule" id="MF_01928"/>
    </source>
</evidence>
<keyword evidence="4 8" id="KW-0547">Nucleotide-binding</keyword>
<comment type="function">
    <text evidence="9">Catalyzes the ATP-dependent conversion of 5-aminoimidazole ribonucleotide (AIR) and HCO(3)- to N5-carboxyaminoimidazole ribonucleotide (N5-CAIR).</text>
</comment>
<keyword evidence="6 8" id="KW-0067">ATP-binding</keyword>
<dbReference type="EC" id="6.3.4.18" evidence="8 9"/>
<dbReference type="OrthoDB" id="9804625at2"/>
<feature type="binding site" evidence="8">
    <location>
        <begin position="185"/>
        <end position="188"/>
    </location>
    <ligand>
        <name>ATP</name>
        <dbReference type="ChEBI" id="CHEBI:30616"/>
    </ligand>
</feature>